<keyword evidence="2" id="KW-1185">Reference proteome</keyword>
<dbReference type="InterPro" id="IPR036966">
    <property type="entry name" value="CBM3_sf"/>
</dbReference>
<accession>A0A1M6WK17</accession>
<dbReference type="SUPFAM" id="SSF49384">
    <property type="entry name" value="Carbohydrate-binding domain"/>
    <property type="match status" value="1"/>
</dbReference>
<dbReference type="Gene3D" id="2.60.120.200">
    <property type="match status" value="1"/>
</dbReference>
<dbReference type="InterPro" id="IPR008965">
    <property type="entry name" value="CBM2/CBM3_carb-bd_dom_sf"/>
</dbReference>
<sequence length="3280" mass="366452">MAESSIKIKKIAENVDALSATKDVALWAAMKENKVVNAHRYNGDKYTASFSDLDSMLYSAPIISIASVLRPKEGASDSIVPLMLTRNCNGDVYDYHSLQKACSFTDADLPYRKLIYADPLENLNFGTAAGKRTLPVKYVSYKENENNNLRRLVSYGAYEYFVTDGFLSEFRFQIDDVSPDSLRLIKLEFSSGARMAYERGEDNVWRGLYGEDTVLTLDKSPVKKNGLFVFHPEEILEKAGTVLAAAEEDGLNIVNVYVVNKLGLSDSRQFSFFFQATDPLLEEGWPKNYGIVSAIEKAYVNFGNVGYPIEAKHGGVRISKMENGSVIKLDSVEAVVTNSESAGTFLISADLRSVCNKKLSEGEYLLEWDVAYAYTDGSSDSETKSQMGVVVYVDTTAPKLKWNVSNRRLRGVPSEGRWAVLENFDNQSDMSIRAMRAYLVGGADSKDTVKLYERNRVADRYYQVSWPDSLKNISGLATLHVQAYDFSNPSESIELSLQNISTDSLTDFWSIVLDEHGNFISGINGTDISVDIWIDRTSPQIENGSLNVEVLSRTFDELIGGKSSTEDYILNLYDSLKLSFDVREDFGENEDSSVVRVDLIFKNLLNGVERVFSADSVTKTSVFHYEFIEPDANRLLDGVYQVVVRLRDLAGNIKQDTIVQRLVVDRTAPVVAGVYSGDVAFANVSSLKSVTGYVEQKMDLAQNRSDLSCYSKIHTSGVVSEWRFLGIETESKKTDEERTLEFDFDKLTDGLLLPDGNWTVYLRCYDAAGNFGENIDFFGMGARYPQITSPGDSVNTMYYGEVIVSGYAPNPAIQGGNNNDAEYRIDWKKHDIDDENAWTEDSVTYLVSGVHTQERALAVWRIPKEERGILDLRLSVRSCKDETLCPWVSSIREIPVYDRSVEGTSHKPRFNFVHIPERQGKDERDSVVFELLGVADTAKWTVKVSIDVQSPENPQKMVSGLPVTFNPVVVSPFAGVPSVLKDGLNIWRDSEKNWNVVWRGNALGLKDSLRDGSNEARLLPTLRLKYQKKNISFDATSDDASEYDNALNIEAMDVGDIRIPGYDEIALWNLNGSDISVRFKTDSAFTIDLSTVENGDSLIFCGETGRPSYEIASESYGNAVLYVFPERYLVHVPFDGLTQTGLYPGGENVKMSIYAYNNHNLNQVVVDSSRWLLTLGQPELVTTVPDSGVFFLGLGDSDDEEGSALAKQRLGFSYGLKGRSARVSAWITGPDGSVVKNLMTKENKLAGSDPQAFSLDWDGMTNDNFASMKAGHYKLHIEAYDLDDNVVSELCHNFELKYATSLVVAPDAVDGSAFAELSMDEAVEENGELRFVGNPDYLMRVKSSANHLPESERTFDYKWDWDPNNKGTQYPMMYKTYRPSLGIWRQRDKFETTVAVLVMSYSYGLTSYPGCNPKNRSLSYMIKLEKKKFEKGASEKDIDFSFDPEGRSIIAYDKGDYNYPILAAVKILPVYEYKNLFEKYFNSKNILMGNIDYDDSQNWEKFWNNDVWNKTYNKDDEDEKYLHDWFNNWGGKTIYWEGRAWNGSSYMFWYNTPSVPIVADNLSMYSKDKCSVSLESDADGDQSTCDEDDDKSQKGMYNPHADMLSVRVVGTGTYGAFGQETNGDIGMCGGHGSSLSSIVGKVYLGVKDSYWKNSDFGWGYNNLANRYVRFDPTNKTLFDSQGYFGEENAPSTNKYNAAENRWEKCIVKEKCYPTAFESLKMEMTDVESNPLLFPDERPSNRQGRSFSQSRYWLNFFNASDDYLAVMRKKNSQVGLLKKSDSYNYKNPKIMGDKYNTEPMDVVFEVAPLIEAKDALDVSNASTKGFDYPYTKGGDSFRKDFESNCPGGNNYRCYGGFASRIHYGIGDWTENEWTSKYLVKYEGDDYIRNSVVSSQVDKKIANVNETTPVSANTKDSVYRYKLDDYSKIDALGRWTVSIDDLSRISKFESVYGKPVSGELIPSIVYSSSSTNWSVDSKKCTSKECNIVNSGVDSSSVLEYIYSKDESQKFDRITVAHNVDFKSVLAQNPYDSIFTSPWFQNKKVECWKLYRRDSTDKEHPYLDVNYNNDGTTNFENSVFSVYQKDIPFNARVEEIATLRGRVSGENMDWKVFYTKKGMIFPLASGTQKSVPSEMPYTVLDYVNVNRLQGNTSFFLTYGGSNDATYFRQLDVHIGTFVNPDSSMEVHSMYGNISVNFPAGTWGENAVDVTVRTISLRDYNFSAFQGLDIVGPVVEVLPSHVFGDSTKLPEVKVMIMKSTIDAKNLDASNLKIYKPNFETGEIVALETDVAQYYNGNSPVEKPILESGKENWDRVWLKAVTKSFSTFFVMDSDKASKIVLRDSLPTSKNELVCGNMPMDSLWAGTANGWLEYHYPCSGKSNYLIQLRQGADVVAEHQGISANPIIWYVRNGDINIKGVSYDSRAIFYGVDGNTVEMRGPSVRIDSVAPRFDGDADVVVSEDGSSRILRVETAVSDIGSGISKTRFDLYFGGNLLETRTVLADSVFTEQFAINRDALYSCVGCRATIAITTEDLGHNHAEASIQSEALFPYPTSLALWYPLGEGVGDIGYEMTGSGLNLGLKSIPKRWMNGKQLHLYSTEYATSEGVLMAEDLPNPFSIELKATIGRNLGEIAGWDGSMPWTVGIDSDRRLYLECSLGRITFATKAEFAVENHLVWTVDGNQVVLYKNGELMERRTLLSNLTWIGDGRPVVGKFSKNGITSGFTGYISDVRFYRSALTKEQVSCLYRDGLDLDAREILVARAVNLNRDGLVVDQSCGIAGKAYLRQKNTSSIGTMTWHVDVDADNYALYVLMRGYASEKAYVEVFVNGSSRGVFSLTSTGFWESRRIGNLNLDLASGENAISLRPSGNLGIAGVAIVSASNNLPADKIDYGEGGWESPTPRVAVKMNYSSPNDRTWARMQFQIANLTGERFSNTRIRYYYKGEGESVGSQVFNPYGEFVSINPDAGSVYYGELTLNQAIDAHGSVYYGNGPFFGLYRIPNNVPWNIKDDPSYDLGAETAFVNATGVALLDEDGNLLNEWNCHDEDGAADIGARKVRALVSDEKFGSSTASTIKLVVENVGNTVVNGFEARYYFRDVSGKMAISVYDKVDANVEMVNAGGNLYYVSVLYPNAILNPGEKTVYGNGAKFEIYHTDYSQTFDVADDPSYHGITGYEQIEADSVVILDLSGNLLWGHAPSPIFDVDYPIAENTGEYIYRDGEIIYVNVSSRDIYILQVVNAAGVPMATLFSGTWGEGEHAVDISNFSLSAGCYLILRQGTRILTWQLLK</sequence>
<evidence type="ECO:0000313" key="1">
    <source>
        <dbReference type="EMBL" id="SHK93944.1"/>
    </source>
</evidence>
<evidence type="ECO:0000313" key="2">
    <source>
        <dbReference type="Proteomes" id="UP000184275"/>
    </source>
</evidence>
<dbReference type="SUPFAM" id="SSF49899">
    <property type="entry name" value="Concanavalin A-like lectins/glucanases"/>
    <property type="match status" value="1"/>
</dbReference>
<dbReference type="Pfam" id="PF13385">
    <property type="entry name" value="Laminin_G_3"/>
    <property type="match status" value="1"/>
</dbReference>
<dbReference type="GO" id="GO:0005975">
    <property type="term" value="P:carbohydrate metabolic process"/>
    <property type="evidence" value="ECO:0007669"/>
    <property type="project" value="InterPro"/>
</dbReference>
<keyword evidence="1" id="KW-0430">Lectin</keyword>
<dbReference type="Gene3D" id="2.60.120.260">
    <property type="entry name" value="Galactose-binding domain-like"/>
    <property type="match status" value="1"/>
</dbReference>
<name>A0A1M6WK17_9BACT</name>
<dbReference type="Proteomes" id="UP000184275">
    <property type="component" value="Unassembled WGS sequence"/>
</dbReference>
<dbReference type="EMBL" id="FRAW01000025">
    <property type="protein sequence ID" value="SHK93944.1"/>
    <property type="molecule type" value="Genomic_DNA"/>
</dbReference>
<dbReference type="Gene3D" id="2.60.40.710">
    <property type="entry name" value="Endoglucanase-like"/>
    <property type="match status" value="1"/>
</dbReference>
<organism evidence="1 2">
    <name type="scientific">Fibrobacter intestinalis</name>
    <dbReference type="NCBI Taxonomy" id="28122"/>
    <lineage>
        <taxon>Bacteria</taxon>
        <taxon>Pseudomonadati</taxon>
        <taxon>Fibrobacterota</taxon>
        <taxon>Fibrobacteria</taxon>
        <taxon>Fibrobacterales</taxon>
        <taxon>Fibrobacteraceae</taxon>
        <taxon>Fibrobacter</taxon>
    </lineage>
</organism>
<gene>
    <name evidence="1" type="ORF">SAMN05720469_1257</name>
</gene>
<reference evidence="2" key="1">
    <citation type="submission" date="2016-11" db="EMBL/GenBank/DDBJ databases">
        <authorList>
            <person name="Varghese N."/>
            <person name="Submissions S."/>
        </authorList>
    </citation>
    <scope>NUCLEOTIDE SEQUENCE [LARGE SCALE GENOMIC DNA]</scope>
    <source>
        <strain evidence="2">UWOS</strain>
    </source>
</reference>
<dbReference type="GO" id="GO:0030248">
    <property type="term" value="F:cellulose binding"/>
    <property type="evidence" value="ECO:0007669"/>
    <property type="project" value="InterPro"/>
</dbReference>
<proteinExistence type="predicted"/>
<dbReference type="InterPro" id="IPR013320">
    <property type="entry name" value="ConA-like_dom_sf"/>
</dbReference>
<protein>
    <submittedName>
        <fullName evidence="1">Concanavalin A-like lectin/glucanases superfamily protein</fullName>
    </submittedName>
</protein>
<dbReference type="RefSeq" id="WP_073305257.1">
    <property type="nucleotide sequence ID" value="NZ_FRAW01000025.1"/>
</dbReference>